<reference evidence="5 6" key="1">
    <citation type="journal article" date="2024" name="Commun. Biol.">
        <title>Comparative genomic analysis of thermophilic fungi reveals convergent evolutionary adaptations and gene losses.</title>
        <authorList>
            <person name="Steindorff A.S."/>
            <person name="Aguilar-Pontes M.V."/>
            <person name="Robinson A.J."/>
            <person name="Andreopoulos B."/>
            <person name="LaButti K."/>
            <person name="Kuo A."/>
            <person name="Mondo S."/>
            <person name="Riley R."/>
            <person name="Otillar R."/>
            <person name="Haridas S."/>
            <person name="Lipzen A."/>
            <person name="Grimwood J."/>
            <person name="Schmutz J."/>
            <person name="Clum A."/>
            <person name="Reid I.D."/>
            <person name="Moisan M.C."/>
            <person name="Butler G."/>
            <person name="Nguyen T.T.M."/>
            <person name="Dewar K."/>
            <person name="Conant G."/>
            <person name="Drula E."/>
            <person name="Henrissat B."/>
            <person name="Hansel C."/>
            <person name="Singer S."/>
            <person name="Hutchinson M.I."/>
            <person name="de Vries R.P."/>
            <person name="Natvig D.O."/>
            <person name="Powell A.J."/>
            <person name="Tsang A."/>
            <person name="Grigoriev I.V."/>
        </authorList>
    </citation>
    <scope>NUCLEOTIDE SEQUENCE [LARGE SCALE GENOMIC DNA]</scope>
    <source>
        <strain evidence="5 6">CBS 494.80</strain>
    </source>
</reference>
<dbReference type="SUPFAM" id="SSF57701">
    <property type="entry name" value="Zn2/Cys6 DNA-binding domain"/>
    <property type="match status" value="1"/>
</dbReference>
<feature type="region of interest" description="Disordered" evidence="3">
    <location>
        <begin position="73"/>
        <end position="95"/>
    </location>
</feature>
<dbReference type="InterPro" id="IPR050613">
    <property type="entry name" value="Sec_Metabolite_Reg"/>
</dbReference>
<evidence type="ECO:0000256" key="3">
    <source>
        <dbReference type="SAM" id="MobiDB-lite"/>
    </source>
</evidence>
<keyword evidence="2" id="KW-0539">Nucleus</keyword>
<evidence type="ECO:0000259" key="4">
    <source>
        <dbReference type="PROSITE" id="PS50048"/>
    </source>
</evidence>
<protein>
    <recommendedName>
        <fullName evidence="4">Zn(2)-C6 fungal-type domain-containing protein</fullName>
    </recommendedName>
</protein>
<accession>A0ABR4CLF5</accession>
<evidence type="ECO:0000256" key="2">
    <source>
        <dbReference type="ARBA" id="ARBA00023242"/>
    </source>
</evidence>
<dbReference type="EMBL" id="JAZHXI010000006">
    <property type="protein sequence ID" value="KAL2070337.1"/>
    <property type="molecule type" value="Genomic_DNA"/>
</dbReference>
<dbReference type="Proteomes" id="UP001595075">
    <property type="component" value="Unassembled WGS sequence"/>
</dbReference>
<evidence type="ECO:0000313" key="5">
    <source>
        <dbReference type="EMBL" id="KAL2070337.1"/>
    </source>
</evidence>
<comment type="subcellular location">
    <subcellularLocation>
        <location evidence="1">Nucleus</location>
    </subcellularLocation>
</comment>
<feature type="domain" description="Zn(2)-C6 fungal-type" evidence="4">
    <location>
        <begin position="18"/>
        <end position="53"/>
    </location>
</feature>
<comment type="caution">
    <text evidence="5">The sequence shown here is derived from an EMBL/GenBank/DDBJ whole genome shotgun (WGS) entry which is preliminary data.</text>
</comment>
<proteinExistence type="predicted"/>
<dbReference type="SMART" id="SM00066">
    <property type="entry name" value="GAL4"/>
    <property type="match status" value="1"/>
</dbReference>
<dbReference type="PANTHER" id="PTHR31001">
    <property type="entry name" value="UNCHARACTERIZED TRANSCRIPTIONAL REGULATORY PROTEIN"/>
    <property type="match status" value="1"/>
</dbReference>
<evidence type="ECO:0000313" key="6">
    <source>
        <dbReference type="Proteomes" id="UP001595075"/>
    </source>
</evidence>
<sequence>MSTRPSSLAKRRNGLQPACENCRKAKVKCDTPSPGNEACSRCRKRQIPSECIFLEAPMSKPRRQAPLQVHLPAETTHSESSIETPTISSSHLVRPDSTPAPGFLGVTSYSATLDSSGLYTPDESTVRQDMQFDPGDVAMGVNVLKYLPDQQTSENFLELYISWTTGLMGIPWSILRQVLTSVFSTYGHLLKSPRKESNLEEMSRRIIQAGYSTAPDPDDAIGWAASLSGTNLRWDTLGLLYVAFAYACLPHPDHSNIDYALIDKRNVVTDRAVYSRELKTCVENCIQLSRNSIRPLLCNLLIKNMLLETCFEGDNRLSVWRLNHDLVAVATATGLHCYQGTPEVTLRSEMMKRLSGCVFRYDKELAMLTGRPPALGHRYYTCPPPLDLDDDVLVAEGEGLREEIAALDENGWNKQETIFASTLCRFIVLTAKLLDEVMELFLGSPSDFRIDGVNELRTRTIETFAPVQHLTNASKESLRTLAKEPLSLGSGFRWRPLLGRMEYLRIMFLLERLSVERGQESKRRLLEISREMVDLTLFPWLERDRRSVTRFYDLDSTLIIYGIPAIGILCTELLRQTRLIHQAHHFRPSSTTSGSIPSDIKLPAAEIVQNLSHMIAFLEWITPDAGNYKLCQHMAKVIKRVLEQVFDPSPLDPDEQWPNEQAEQSTTVGGFEPSLWTAGVDGLGLGMGMDDFEWLNTVDWVVDPFLM</sequence>
<dbReference type="PANTHER" id="PTHR31001:SF40">
    <property type="entry name" value="ZN(II)2CYS6 TRANSCRIPTION FACTOR (EUROFUNG)"/>
    <property type="match status" value="1"/>
</dbReference>
<dbReference type="PROSITE" id="PS00463">
    <property type="entry name" value="ZN2_CY6_FUNGAL_1"/>
    <property type="match status" value="1"/>
</dbReference>
<dbReference type="PROSITE" id="PS50048">
    <property type="entry name" value="ZN2_CY6_FUNGAL_2"/>
    <property type="match status" value="1"/>
</dbReference>
<gene>
    <name evidence="5" type="ORF">VTL71DRAFT_13363</name>
</gene>
<dbReference type="InterPro" id="IPR036864">
    <property type="entry name" value="Zn2-C6_fun-type_DNA-bd_sf"/>
</dbReference>
<dbReference type="Gene3D" id="4.10.240.10">
    <property type="entry name" value="Zn(2)-C6 fungal-type DNA-binding domain"/>
    <property type="match status" value="1"/>
</dbReference>
<keyword evidence="6" id="KW-1185">Reference proteome</keyword>
<feature type="region of interest" description="Disordered" evidence="3">
    <location>
        <begin position="649"/>
        <end position="668"/>
    </location>
</feature>
<organism evidence="5 6">
    <name type="scientific">Oculimacula yallundae</name>
    <dbReference type="NCBI Taxonomy" id="86028"/>
    <lineage>
        <taxon>Eukaryota</taxon>
        <taxon>Fungi</taxon>
        <taxon>Dikarya</taxon>
        <taxon>Ascomycota</taxon>
        <taxon>Pezizomycotina</taxon>
        <taxon>Leotiomycetes</taxon>
        <taxon>Helotiales</taxon>
        <taxon>Ploettnerulaceae</taxon>
        <taxon>Oculimacula</taxon>
    </lineage>
</organism>
<name>A0ABR4CLF5_9HELO</name>
<evidence type="ECO:0000256" key="1">
    <source>
        <dbReference type="ARBA" id="ARBA00004123"/>
    </source>
</evidence>
<feature type="compositionally biased region" description="Low complexity" evidence="3">
    <location>
        <begin position="74"/>
        <end position="91"/>
    </location>
</feature>
<dbReference type="InterPro" id="IPR001138">
    <property type="entry name" value="Zn2Cys6_DnaBD"/>
</dbReference>
<dbReference type="Pfam" id="PF00172">
    <property type="entry name" value="Zn_clus"/>
    <property type="match status" value="1"/>
</dbReference>
<dbReference type="CDD" id="cd00067">
    <property type="entry name" value="GAL4"/>
    <property type="match status" value="1"/>
</dbReference>
<feature type="compositionally biased region" description="Polar residues" evidence="3">
    <location>
        <begin position="658"/>
        <end position="668"/>
    </location>
</feature>
<dbReference type="CDD" id="cd12148">
    <property type="entry name" value="fungal_TF_MHR"/>
    <property type="match status" value="1"/>
</dbReference>